<dbReference type="AlphaFoldDB" id="A0A918TN39"/>
<dbReference type="EMBL" id="BMYJ01000004">
    <property type="protein sequence ID" value="GHC52393.1"/>
    <property type="molecule type" value="Genomic_DNA"/>
</dbReference>
<dbReference type="SUPFAM" id="SSF51713">
    <property type="entry name" value="tRNA-guanine transglycosylase"/>
    <property type="match status" value="1"/>
</dbReference>
<evidence type="ECO:0000313" key="1">
    <source>
        <dbReference type="EMBL" id="GHC52393.1"/>
    </source>
</evidence>
<dbReference type="Proteomes" id="UP000638981">
    <property type="component" value="Unassembled WGS sequence"/>
</dbReference>
<reference evidence="1" key="1">
    <citation type="journal article" date="2014" name="Int. J. Syst. Evol. Microbiol.">
        <title>Complete genome sequence of Corynebacterium casei LMG S-19264T (=DSM 44701T), isolated from a smear-ripened cheese.</title>
        <authorList>
            <consortium name="US DOE Joint Genome Institute (JGI-PGF)"/>
            <person name="Walter F."/>
            <person name="Albersmeier A."/>
            <person name="Kalinowski J."/>
            <person name="Ruckert C."/>
        </authorList>
    </citation>
    <scope>NUCLEOTIDE SEQUENCE</scope>
    <source>
        <strain evidence="1">KCTC 23310</strain>
    </source>
</reference>
<reference evidence="1" key="2">
    <citation type="submission" date="2020-09" db="EMBL/GenBank/DDBJ databases">
        <authorList>
            <person name="Sun Q."/>
            <person name="Kim S."/>
        </authorList>
    </citation>
    <scope>NUCLEOTIDE SEQUENCE</scope>
    <source>
        <strain evidence="1">KCTC 23310</strain>
    </source>
</reference>
<proteinExistence type="predicted"/>
<dbReference type="GO" id="GO:0006400">
    <property type="term" value="P:tRNA modification"/>
    <property type="evidence" value="ECO:0007669"/>
    <property type="project" value="InterPro"/>
</dbReference>
<comment type="caution">
    <text evidence="1">The sequence shown here is derived from an EMBL/GenBank/DDBJ whole genome shotgun (WGS) entry which is preliminary data.</text>
</comment>
<sequence length="326" mass="36911">MKIRAGRRSIKLRNRSIETPCLIPSYSSRARPPERLQLFLDKTLKEICSPVLLSAYDLYHRLGLDIPYDVFSHLDEAPSPAVVLDSGGYEEIWNQQWVAADVIKSDSTRSWSEDFYYTLLADWDSKTELVAVTYDHEMPMPEQIARAQGMAKQFPWLTVTILLKPVSKKSSLDVAAIAPYAKQLAEFSIIGVTEKEIGASMGERLKFLCELRDCLTAENLHIPIHVFGGLEPSMSALYFMAGADIFDGLSWLRYAYTAAGSLYDQSYSSIDDPMTKLEDVMWKRRLANLIDLDLLRKSMIKLVEGASIEQAFGERGPRIRAVWDLI</sequence>
<dbReference type="InterPro" id="IPR036511">
    <property type="entry name" value="TGT-like_sf"/>
</dbReference>
<organism evidence="1 2">
    <name type="scientific">Neogemmobacter tilapiae</name>
    <dbReference type="NCBI Taxonomy" id="875041"/>
    <lineage>
        <taxon>Bacteria</taxon>
        <taxon>Pseudomonadati</taxon>
        <taxon>Pseudomonadota</taxon>
        <taxon>Alphaproteobacteria</taxon>
        <taxon>Rhodobacterales</taxon>
        <taxon>Paracoccaceae</taxon>
        <taxon>Neogemmobacter</taxon>
    </lineage>
</organism>
<gene>
    <name evidence="1" type="ORF">GCM10007315_13590</name>
</gene>
<accession>A0A918TN39</accession>
<dbReference type="Gene3D" id="3.20.20.105">
    <property type="entry name" value="Queuine tRNA-ribosyltransferase-like"/>
    <property type="match status" value="1"/>
</dbReference>
<protein>
    <submittedName>
        <fullName evidence="1">Uncharacterized protein</fullName>
    </submittedName>
</protein>
<keyword evidence="2" id="KW-1185">Reference proteome</keyword>
<dbReference type="RefSeq" id="WP_189410899.1">
    <property type="nucleotide sequence ID" value="NZ_BMYJ01000004.1"/>
</dbReference>
<name>A0A918TN39_9RHOB</name>
<evidence type="ECO:0000313" key="2">
    <source>
        <dbReference type="Proteomes" id="UP000638981"/>
    </source>
</evidence>